<keyword evidence="6" id="KW-0282">Flagellum</keyword>
<dbReference type="Pfam" id="PF00700">
    <property type="entry name" value="Flagellin_C"/>
    <property type="match status" value="1"/>
</dbReference>
<comment type="caution">
    <text evidence="6">The sequence shown here is derived from an EMBL/GenBank/DDBJ whole genome shotgun (WGS) entry which is preliminary data.</text>
</comment>
<dbReference type="InterPro" id="IPR001029">
    <property type="entry name" value="Flagellin_N"/>
</dbReference>
<dbReference type="PANTHER" id="PTHR42792:SF1">
    <property type="entry name" value="FLAGELLAR HOOK-ASSOCIATED PROTEIN 3"/>
    <property type="match status" value="1"/>
</dbReference>
<dbReference type="Gene3D" id="1.20.1330.10">
    <property type="entry name" value="f41 fragment of flagellin, N-terminal domain"/>
    <property type="match status" value="1"/>
</dbReference>
<protein>
    <submittedName>
        <fullName evidence="6">Flagellar hook-associated protein FlgL</fullName>
    </submittedName>
</protein>
<dbReference type="NCBIfam" id="TIGR02550">
    <property type="entry name" value="flagell_flgL"/>
    <property type="match status" value="1"/>
</dbReference>
<keyword evidence="3" id="KW-0975">Bacterial flagellum</keyword>
<evidence type="ECO:0000259" key="4">
    <source>
        <dbReference type="Pfam" id="PF00669"/>
    </source>
</evidence>
<name>A0ABW3PW65_9BACL</name>
<feature type="domain" description="Flagellin N-terminal" evidence="4">
    <location>
        <begin position="7"/>
        <end position="140"/>
    </location>
</feature>
<dbReference type="InterPro" id="IPR013384">
    <property type="entry name" value="Flagell_FlgL"/>
</dbReference>
<dbReference type="InterPro" id="IPR001492">
    <property type="entry name" value="Flagellin"/>
</dbReference>
<evidence type="ECO:0000313" key="6">
    <source>
        <dbReference type="EMBL" id="MFD1130117.1"/>
    </source>
</evidence>
<gene>
    <name evidence="6" type="primary">flgL</name>
    <name evidence="6" type="ORF">ACFQ3J_18265</name>
</gene>
<proteinExistence type="inferred from homology"/>
<comment type="similarity">
    <text evidence="2">Belongs to the bacterial flagellin family.</text>
</comment>
<dbReference type="Pfam" id="PF00669">
    <property type="entry name" value="Flagellin_N"/>
    <property type="match status" value="1"/>
</dbReference>
<accession>A0ABW3PW65</accession>
<dbReference type="RefSeq" id="WP_251582871.1">
    <property type="nucleotide sequence ID" value="NZ_JBHTKX010000002.1"/>
</dbReference>
<dbReference type="InterPro" id="IPR046358">
    <property type="entry name" value="Flagellin_C"/>
</dbReference>
<evidence type="ECO:0000313" key="7">
    <source>
        <dbReference type="Proteomes" id="UP001597169"/>
    </source>
</evidence>
<keyword evidence="7" id="KW-1185">Reference proteome</keyword>
<evidence type="ECO:0000256" key="2">
    <source>
        <dbReference type="ARBA" id="ARBA00005709"/>
    </source>
</evidence>
<feature type="domain" description="Flagellin C-terminal" evidence="5">
    <location>
        <begin position="219"/>
        <end position="292"/>
    </location>
</feature>
<dbReference type="SUPFAM" id="SSF64518">
    <property type="entry name" value="Phase 1 flagellin"/>
    <property type="match status" value="1"/>
</dbReference>
<dbReference type="PRINTS" id="PR00207">
    <property type="entry name" value="FLAGELLIN"/>
</dbReference>
<dbReference type="Proteomes" id="UP001597169">
    <property type="component" value="Unassembled WGS sequence"/>
</dbReference>
<keyword evidence="6" id="KW-0969">Cilium</keyword>
<keyword evidence="6" id="KW-0966">Cell projection</keyword>
<evidence type="ECO:0000256" key="3">
    <source>
        <dbReference type="ARBA" id="ARBA00023143"/>
    </source>
</evidence>
<sequence>MSIRVTSSMMNTQMLSNINRNLNKMSNLENQISTGRKINKPSDDPVGVTYALRYRAEIASNEQYQSNVDSAISWLDTTDATMQQATDIVTRIKEIAVQGSSETVPQSGLDAIKEEMEELQKQLVNIGNTQIRGKYIFNGQKYDQAPYELTGGATSYAGLDPDKAAVNFGISQQVNMQINTSGSDFFGASTEDDNLFKVTDNLIAALGSGDYSGIQGELTKLEDRNTKMQAALSEVGARTNRVELMQSRLEDQNLNLTTLQSKTEDADIASLMIQATSASTIYEAALQASAKILTPTLMDFMR</sequence>
<evidence type="ECO:0000256" key="1">
    <source>
        <dbReference type="ARBA" id="ARBA00004365"/>
    </source>
</evidence>
<dbReference type="EMBL" id="JBHTKX010000002">
    <property type="protein sequence ID" value="MFD1130117.1"/>
    <property type="molecule type" value="Genomic_DNA"/>
</dbReference>
<evidence type="ECO:0000259" key="5">
    <source>
        <dbReference type="Pfam" id="PF00700"/>
    </source>
</evidence>
<organism evidence="6 7">
    <name type="scientific">Paenibacillus provencensis</name>
    <dbReference type="NCBI Taxonomy" id="441151"/>
    <lineage>
        <taxon>Bacteria</taxon>
        <taxon>Bacillati</taxon>
        <taxon>Bacillota</taxon>
        <taxon>Bacilli</taxon>
        <taxon>Bacillales</taxon>
        <taxon>Paenibacillaceae</taxon>
        <taxon>Paenibacillus</taxon>
    </lineage>
</organism>
<comment type="subcellular location">
    <subcellularLocation>
        <location evidence="1">Bacterial flagellum</location>
    </subcellularLocation>
</comment>
<reference evidence="7" key="1">
    <citation type="journal article" date="2019" name="Int. J. Syst. Evol. Microbiol.">
        <title>The Global Catalogue of Microorganisms (GCM) 10K type strain sequencing project: providing services to taxonomists for standard genome sequencing and annotation.</title>
        <authorList>
            <consortium name="The Broad Institute Genomics Platform"/>
            <consortium name="The Broad Institute Genome Sequencing Center for Infectious Disease"/>
            <person name="Wu L."/>
            <person name="Ma J."/>
        </authorList>
    </citation>
    <scope>NUCLEOTIDE SEQUENCE [LARGE SCALE GENOMIC DNA]</scope>
    <source>
        <strain evidence="7">CCUG 53519</strain>
    </source>
</reference>
<dbReference type="PANTHER" id="PTHR42792">
    <property type="entry name" value="FLAGELLIN"/>
    <property type="match status" value="1"/>
</dbReference>